<proteinExistence type="predicted"/>
<dbReference type="Gene3D" id="3.40.720.10">
    <property type="entry name" value="Alkaline Phosphatase, subunit A"/>
    <property type="match status" value="1"/>
</dbReference>
<dbReference type="Proteomes" id="UP000593735">
    <property type="component" value="Chromosome"/>
</dbReference>
<gene>
    <name evidence="2" type="ORF">INP52_04105</name>
</gene>
<dbReference type="EMBL" id="CP063767">
    <property type="protein sequence ID" value="QOY61377.1"/>
    <property type="molecule type" value="Genomic_DNA"/>
</dbReference>
<feature type="transmembrane region" description="Helical" evidence="1">
    <location>
        <begin position="235"/>
        <end position="255"/>
    </location>
</feature>
<feature type="transmembrane region" description="Helical" evidence="1">
    <location>
        <begin position="196"/>
        <end position="215"/>
    </location>
</feature>
<dbReference type="AlphaFoldDB" id="A0A7S7M9T4"/>
<evidence type="ECO:0000313" key="3">
    <source>
        <dbReference type="Proteomes" id="UP000593735"/>
    </source>
</evidence>
<keyword evidence="3" id="KW-1185">Reference proteome</keyword>
<keyword evidence="1" id="KW-0472">Membrane</keyword>
<dbReference type="KEGG" id="tio:INP52_04105"/>
<reference evidence="2 3" key="1">
    <citation type="submission" date="2020-10" db="EMBL/GenBank/DDBJ databases">
        <title>Olsenella immobilis sp.nov., isolated from the mud in a fermentation cellar used for the production of Chinese strong-flavoured liquor.</title>
        <authorList>
            <person name="Lu L."/>
        </authorList>
    </citation>
    <scope>NUCLEOTIDE SEQUENCE [LARGE SCALE GENOMIC DNA]</scope>
    <source>
        <strain evidence="2 3">LZLJ-2</strain>
    </source>
</reference>
<protein>
    <submittedName>
        <fullName evidence="2">Arylsulfatase</fullName>
    </submittedName>
</protein>
<dbReference type="InterPro" id="IPR017850">
    <property type="entry name" value="Alkaline_phosphatase_core_sf"/>
</dbReference>
<sequence length="686" mass="74479">MRLARRVLLAGVDLLFGTAMVALALVATTEPAWGYVDPSVMTYTIQALAGVAVALSALLGVVWRRVRSVLLRVLRIDENADKVVEPAVREVAASDPRREELLAEAGRHAARDATSLGHPRPQRLAWKARLVFSLVASVLLVFTVGVVAPLEIVAGSSSSLFFGVGNVAGPVAVFAVCCVIGLSLLMSLLRGRAFDVAFAVVVALGISSYVQVMLLNGGLPPADGNVVDWSAYTKATLVSGLAWVAIVALCVLVSLRKSLAFKGAASFAAVTLVAAQGIGLGMLLSQPAADGSTMGSSKPYVTMQGMMDVSEKSNVIVFVLDTFDTRYLDEAFAEDPGALDQMEGFTYYRNSVGRMIPTRYAMAGLLTGRSLSPDDKAFSNTLIRSWYAEDNLLDEAGRLGYSVGVYGSDLTNGMTALSQKTVNVHSIPDFTGNFWDTIAILGRCSLYRDLPWVLKPGFWFYTDEINDAIMPSDDNLDNKPWLLDDAEYYQELRARGLVVEDGGQSGDLHVIHMTGAHYPFTMDENAERVGEDQTSPEQQRRGSLKIVSEYLRQLKELGVYDQSTIVITADHGEWYLTDEIDHVTSPILLVKPAGAPRAPVQVSEVPTGHADLSATLVGAMGGDPSTWGTPVYDVPDEPRTRYYNATSVLVDQNYTYDSIRRWEITGDVLDWSNWHETGVTWPIVSD</sequence>
<evidence type="ECO:0000256" key="1">
    <source>
        <dbReference type="SAM" id="Phobius"/>
    </source>
</evidence>
<organism evidence="2 3">
    <name type="scientific">Thermophilibacter immobilis</name>
    <dbReference type="NCBI Taxonomy" id="2779519"/>
    <lineage>
        <taxon>Bacteria</taxon>
        <taxon>Bacillati</taxon>
        <taxon>Actinomycetota</taxon>
        <taxon>Coriobacteriia</taxon>
        <taxon>Coriobacteriales</taxon>
        <taxon>Atopobiaceae</taxon>
        <taxon>Thermophilibacter</taxon>
    </lineage>
</organism>
<evidence type="ECO:0000313" key="2">
    <source>
        <dbReference type="EMBL" id="QOY61377.1"/>
    </source>
</evidence>
<name>A0A7S7M9T4_9ACTN</name>
<keyword evidence="1" id="KW-1133">Transmembrane helix</keyword>
<feature type="transmembrane region" description="Helical" evidence="1">
    <location>
        <begin position="267"/>
        <end position="284"/>
    </location>
</feature>
<dbReference type="RefSeq" id="WP_194372642.1">
    <property type="nucleotide sequence ID" value="NZ_CP063767.1"/>
</dbReference>
<accession>A0A7S7M9T4</accession>
<feature type="transmembrane region" description="Helical" evidence="1">
    <location>
        <begin position="168"/>
        <end position="189"/>
    </location>
</feature>
<keyword evidence="1" id="KW-0812">Transmembrane</keyword>
<feature type="transmembrane region" description="Helical" evidence="1">
    <location>
        <begin position="40"/>
        <end position="63"/>
    </location>
</feature>
<feature type="transmembrane region" description="Helical" evidence="1">
    <location>
        <begin position="130"/>
        <end position="148"/>
    </location>
</feature>
<feature type="transmembrane region" description="Helical" evidence="1">
    <location>
        <begin position="7"/>
        <end position="28"/>
    </location>
</feature>
<dbReference type="SUPFAM" id="SSF53649">
    <property type="entry name" value="Alkaline phosphatase-like"/>
    <property type="match status" value="1"/>
</dbReference>